<dbReference type="Pfam" id="PF09650">
    <property type="entry name" value="PHA_gran_rgn"/>
    <property type="match status" value="1"/>
</dbReference>
<name>A0A518G5N5_9BACT</name>
<proteinExistence type="predicted"/>
<sequence>MIEIDSNVQHSLGQEVAVERLHNLAVNLAQRFPQQVHQLKMHFKNHRIDVDFAAYGYVVHWTAEVFDDQVSLHGTVPDSAKVFAGKMKQTITGHVAQELFSSPLRRAA</sequence>
<reference evidence="1 2" key="1">
    <citation type="submission" date="2019-02" db="EMBL/GenBank/DDBJ databases">
        <title>Deep-cultivation of Planctomycetes and their phenomic and genomic characterization uncovers novel biology.</title>
        <authorList>
            <person name="Wiegand S."/>
            <person name="Jogler M."/>
            <person name="Boedeker C."/>
            <person name="Pinto D."/>
            <person name="Vollmers J."/>
            <person name="Rivas-Marin E."/>
            <person name="Kohn T."/>
            <person name="Peeters S.H."/>
            <person name="Heuer A."/>
            <person name="Rast P."/>
            <person name="Oberbeckmann S."/>
            <person name="Bunk B."/>
            <person name="Jeske O."/>
            <person name="Meyerdierks A."/>
            <person name="Storesund J.E."/>
            <person name="Kallscheuer N."/>
            <person name="Luecker S."/>
            <person name="Lage O.M."/>
            <person name="Pohl T."/>
            <person name="Merkel B.J."/>
            <person name="Hornburger P."/>
            <person name="Mueller R.-W."/>
            <person name="Bruemmer F."/>
            <person name="Labrenz M."/>
            <person name="Spormann A.M."/>
            <person name="Op den Camp H."/>
            <person name="Overmann J."/>
            <person name="Amann R."/>
            <person name="Jetten M.S.M."/>
            <person name="Mascher T."/>
            <person name="Medema M.H."/>
            <person name="Devos D.P."/>
            <person name="Kaster A.-K."/>
            <person name="Ovreas L."/>
            <person name="Rohde M."/>
            <person name="Galperin M.Y."/>
            <person name="Jogler C."/>
        </authorList>
    </citation>
    <scope>NUCLEOTIDE SEQUENCE [LARGE SCALE GENOMIC DNA]</scope>
    <source>
        <strain evidence="1 2">Q31a</strain>
    </source>
</reference>
<accession>A0A518G5N5</accession>
<dbReference type="EMBL" id="CP036298">
    <property type="protein sequence ID" value="QDV23895.1"/>
    <property type="molecule type" value="Genomic_DNA"/>
</dbReference>
<dbReference type="AlphaFoldDB" id="A0A518G5N5"/>
<keyword evidence="2" id="KW-1185">Reference proteome</keyword>
<dbReference type="InterPro" id="IPR013433">
    <property type="entry name" value="PHA_gran_rgn"/>
</dbReference>
<protein>
    <submittedName>
        <fullName evidence="1">Uncharacterized protein</fullName>
    </submittedName>
</protein>
<evidence type="ECO:0000313" key="1">
    <source>
        <dbReference type="EMBL" id="QDV23895.1"/>
    </source>
</evidence>
<organism evidence="1 2">
    <name type="scientific">Aureliella helgolandensis</name>
    <dbReference type="NCBI Taxonomy" id="2527968"/>
    <lineage>
        <taxon>Bacteria</taxon>
        <taxon>Pseudomonadati</taxon>
        <taxon>Planctomycetota</taxon>
        <taxon>Planctomycetia</taxon>
        <taxon>Pirellulales</taxon>
        <taxon>Pirellulaceae</taxon>
        <taxon>Aureliella</taxon>
    </lineage>
</organism>
<dbReference type="KEGG" id="ahel:Q31a_22050"/>
<dbReference type="Proteomes" id="UP000318017">
    <property type="component" value="Chromosome"/>
</dbReference>
<gene>
    <name evidence="1" type="ORF">Q31a_22050</name>
</gene>
<evidence type="ECO:0000313" key="2">
    <source>
        <dbReference type="Proteomes" id="UP000318017"/>
    </source>
</evidence>